<comment type="caution">
    <text evidence="1">The sequence shown here is derived from an EMBL/GenBank/DDBJ whole genome shotgun (WGS) entry which is preliminary data.</text>
</comment>
<organism evidence="1">
    <name type="scientific">marine sediment metagenome</name>
    <dbReference type="NCBI Taxonomy" id="412755"/>
    <lineage>
        <taxon>unclassified sequences</taxon>
        <taxon>metagenomes</taxon>
        <taxon>ecological metagenomes</taxon>
    </lineage>
</organism>
<sequence>MDIIQTILLEFGPCATPEILDYLRSDLFYQKGHYHSQGWTRSKIKYQLDKISQKKENIFKLYSNSGFKVRYGNSKFEYYLLQEPRYLKVKGYVKRCMFCGMPIYIKDTNVFHFKYKCRQYTPQKYFKLLKIDTFWA</sequence>
<name>A0A0F9H958_9ZZZZ</name>
<dbReference type="EMBL" id="LAZR01025518">
    <property type="protein sequence ID" value="KKL71677.1"/>
    <property type="molecule type" value="Genomic_DNA"/>
</dbReference>
<dbReference type="AlphaFoldDB" id="A0A0F9H958"/>
<accession>A0A0F9H958</accession>
<evidence type="ECO:0000313" key="1">
    <source>
        <dbReference type="EMBL" id="KKL71677.1"/>
    </source>
</evidence>
<proteinExistence type="predicted"/>
<feature type="non-terminal residue" evidence="1">
    <location>
        <position position="136"/>
    </location>
</feature>
<gene>
    <name evidence="1" type="ORF">LCGC14_2092530</name>
</gene>
<protein>
    <submittedName>
        <fullName evidence="1">Uncharacterized protein</fullName>
    </submittedName>
</protein>
<reference evidence="1" key="1">
    <citation type="journal article" date="2015" name="Nature">
        <title>Complex archaea that bridge the gap between prokaryotes and eukaryotes.</title>
        <authorList>
            <person name="Spang A."/>
            <person name="Saw J.H."/>
            <person name="Jorgensen S.L."/>
            <person name="Zaremba-Niedzwiedzka K."/>
            <person name="Martijn J."/>
            <person name="Lind A.E."/>
            <person name="van Eijk R."/>
            <person name="Schleper C."/>
            <person name="Guy L."/>
            <person name="Ettema T.J."/>
        </authorList>
    </citation>
    <scope>NUCLEOTIDE SEQUENCE</scope>
</reference>